<comment type="caution">
    <text evidence="2">The sequence shown here is derived from an EMBL/GenBank/DDBJ whole genome shotgun (WGS) entry which is preliminary data.</text>
</comment>
<accession>A0ABW2PYA4</accession>
<dbReference type="InterPro" id="IPR009569">
    <property type="entry name" value="AA_synth_put"/>
</dbReference>
<evidence type="ECO:0000313" key="3">
    <source>
        <dbReference type="Proteomes" id="UP001596505"/>
    </source>
</evidence>
<dbReference type="RefSeq" id="WP_380967208.1">
    <property type="nucleotide sequence ID" value="NZ_JBHTCO010000019.1"/>
</dbReference>
<evidence type="ECO:0000313" key="2">
    <source>
        <dbReference type="EMBL" id="MFC7394139.1"/>
    </source>
</evidence>
<dbReference type="SUPFAM" id="SSF160519">
    <property type="entry name" value="BB2672-like"/>
    <property type="match status" value="1"/>
</dbReference>
<feature type="region of interest" description="Disordered" evidence="1">
    <location>
        <begin position="169"/>
        <end position="192"/>
    </location>
</feature>
<dbReference type="EMBL" id="JBHTCO010000019">
    <property type="protein sequence ID" value="MFC7394139.1"/>
    <property type="molecule type" value="Genomic_DNA"/>
</dbReference>
<dbReference type="Proteomes" id="UP001596505">
    <property type="component" value="Unassembled WGS sequence"/>
</dbReference>
<organism evidence="2 3">
    <name type="scientific">Scopulibacillus cellulosilyticus</name>
    <dbReference type="NCBI Taxonomy" id="2665665"/>
    <lineage>
        <taxon>Bacteria</taxon>
        <taxon>Bacillati</taxon>
        <taxon>Bacillota</taxon>
        <taxon>Bacilli</taxon>
        <taxon>Bacillales</taxon>
        <taxon>Sporolactobacillaceae</taxon>
        <taxon>Scopulibacillus</taxon>
    </lineage>
</organism>
<sequence>MLEVRKVFTVMEKTFIEGGKKVDNPVKMVAAIAVIKNPWAGRGFVENLKPEIDAYAPELGTLLVEELLNVVGSPDDVEAFGKAAVVGVDGEIEHASAYIHTLKFGNKYRDAVKGTSILSFTNKRGGAGTSITIPMVHKTDESQRSHYITFETNIPDAPRADEIVVAIGASTGGRPHPRTGNRHQDMKEMGLV</sequence>
<name>A0ABW2PYA4_9BACL</name>
<gene>
    <name evidence="2" type="ORF">ACFQRG_14375</name>
</gene>
<protein>
    <submittedName>
        <fullName evidence="2">Amino acid synthesis family protein</fullName>
    </submittedName>
</protein>
<reference evidence="3" key="1">
    <citation type="journal article" date="2019" name="Int. J. Syst. Evol. Microbiol.">
        <title>The Global Catalogue of Microorganisms (GCM) 10K type strain sequencing project: providing services to taxonomists for standard genome sequencing and annotation.</title>
        <authorList>
            <consortium name="The Broad Institute Genomics Platform"/>
            <consortium name="The Broad Institute Genome Sequencing Center for Infectious Disease"/>
            <person name="Wu L."/>
            <person name="Ma J."/>
        </authorList>
    </citation>
    <scope>NUCLEOTIDE SEQUENCE [LARGE SCALE GENOMIC DNA]</scope>
    <source>
        <strain evidence="3">CGMCC 1.16305</strain>
    </source>
</reference>
<dbReference type="Pfam" id="PF06684">
    <property type="entry name" value="AA_synth"/>
    <property type="match status" value="1"/>
</dbReference>
<dbReference type="InterPro" id="IPR035936">
    <property type="entry name" value="BB2672"/>
</dbReference>
<evidence type="ECO:0000256" key="1">
    <source>
        <dbReference type="SAM" id="MobiDB-lite"/>
    </source>
</evidence>
<keyword evidence="3" id="KW-1185">Reference proteome</keyword>
<feature type="compositionally biased region" description="Basic and acidic residues" evidence="1">
    <location>
        <begin position="182"/>
        <end position="192"/>
    </location>
</feature>
<proteinExistence type="predicted"/>
<dbReference type="Gene3D" id="3.30.1330.110">
    <property type="entry name" value="BB2672"/>
    <property type="match status" value="1"/>
</dbReference>